<dbReference type="HOGENOM" id="CLU_2096650_0_0_1"/>
<organism evidence="2 3">
    <name type="scientific">Cochliobolus heterostrophus (strain C5 / ATCC 48332 / race O)</name>
    <name type="common">Southern corn leaf blight fungus</name>
    <name type="synonym">Bipolaris maydis</name>
    <dbReference type="NCBI Taxonomy" id="701091"/>
    <lineage>
        <taxon>Eukaryota</taxon>
        <taxon>Fungi</taxon>
        <taxon>Dikarya</taxon>
        <taxon>Ascomycota</taxon>
        <taxon>Pezizomycotina</taxon>
        <taxon>Dothideomycetes</taxon>
        <taxon>Pleosporomycetidae</taxon>
        <taxon>Pleosporales</taxon>
        <taxon>Pleosporineae</taxon>
        <taxon>Pleosporaceae</taxon>
        <taxon>Bipolaris</taxon>
    </lineage>
</organism>
<gene>
    <name evidence="2" type="ORF">COCHEDRAFT_1034527</name>
</gene>
<keyword evidence="1" id="KW-0732">Signal</keyword>
<reference evidence="2 3" key="1">
    <citation type="journal article" date="2012" name="PLoS Pathog.">
        <title>Diverse lifestyles and strategies of plant pathogenesis encoded in the genomes of eighteen Dothideomycetes fungi.</title>
        <authorList>
            <person name="Ohm R.A."/>
            <person name="Feau N."/>
            <person name="Henrissat B."/>
            <person name="Schoch C.L."/>
            <person name="Horwitz B.A."/>
            <person name="Barry K.W."/>
            <person name="Condon B.J."/>
            <person name="Copeland A.C."/>
            <person name="Dhillon B."/>
            <person name="Glaser F."/>
            <person name="Hesse C.N."/>
            <person name="Kosti I."/>
            <person name="LaButti K."/>
            <person name="Lindquist E.A."/>
            <person name="Lucas S."/>
            <person name="Salamov A.A."/>
            <person name="Bradshaw R.E."/>
            <person name="Ciuffetti L."/>
            <person name="Hamelin R.C."/>
            <person name="Kema G.H.J."/>
            <person name="Lawrence C."/>
            <person name="Scott J.A."/>
            <person name="Spatafora J.W."/>
            <person name="Turgeon B.G."/>
            <person name="de Wit P.J.G.M."/>
            <person name="Zhong S."/>
            <person name="Goodwin S.B."/>
            <person name="Grigoriev I.V."/>
        </authorList>
    </citation>
    <scope>NUCLEOTIDE SEQUENCE [LARGE SCALE GENOMIC DNA]</scope>
    <source>
        <strain evidence="3">C5 / ATCC 48332 / race O</strain>
    </source>
</reference>
<protein>
    <submittedName>
        <fullName evidence="2">Uncharacterized protein</fullName>
    </submittedName>
</protein>
<dbReference type="AlphaFoldDB" id="M2TY89"/>
<evidence type="ECO:0000256" key="1">
    <source>
        <dbReference type="SAM" id="SignalP"/>
    </source>
</evidence>
<keyword evidence="3" id="KW-1185">Reference proteome</keyword>
<evidence type="ECO:0000313" key="2">
    <source>
        <dbReference type="EMBL" id="EMD86761.1"/>
    </source>
</evidence>
<accession>M2TY89</accession>
<proteinExistence type="predicted"/>
<feature type="signal peptide" evidence="1">
    <location>
        <begin position="1"/>
        <end position="17"/>
    </location>
</feature>
<dbReference type="OrthoDB" id="3694479at2759"/>
<sequence>MKHTIVLCSLLIALSNAQLTTHSGNAPKRLELPPELESLIKSVELQASSVVDSLQSVYSEAATAAPTALLTGISGLLPTHTPNPAAESSQPVSQKIPYFSMTIGLVIATAVCCALG</sequence>
<dbReference type="Proteomes" id="UP000016936">
    <property type="component" value="Unassembled WGS sequence"/>
</dbReference>
<reference evidence="3" key="2">
    <citation type="journal article" date="2013" name="PLoS Genet.">
        <title>Comparative genome structure, secondary metabolite, and effector coding capacity across Cochliobolus pathogens.</title>
        <authorList>
            <person name="Condon B.J."/>
            <person name="Leng Y."/>
            <person name="Wu D."/>
            <person name="Bushley K.E."/>
            <person name="Ohm R.A."/>
            <person name="Otillar R."/>
            <person name="Martin J."/>
            <person name="Schackwitz W."/>
            <person name="Grimwood J."/>
            <person name="MohdZainudin N."/>
            <person name="Xue C."/>
            <person name="Wang R."/>
            <person name="Manning V.A."/>
            <person name="Dhillon B."/>
            <person name="Tu Z.J."/>
            <person name="Steffenson B.J."/>
            <person name="Salamov A."/>
            <person name="Sun H."/>
            <person name="Lowry S."/>
            <person name="LaButti K."/>
            <person name="Han J."/>
            <person name="Copeland A."/>
            <person name="Lindquist E."/>
            <person name="Barry K."/>
            <person name="Schmutz J."/>
            <person name="Baker S.E."/>
            <person name="Ciuffetti L.M."/>
            <person name="Grigoriev I.V."/>
            <person name="Zhong S."/>
            <person name="Turgeon B.G."/>
        </authorList>
    </citation>
    <scope>NUCLEOTIDE SEQUENCE [LARGE SCALE GENOMIC DNA]</scope>
    <source>
        <strain evidence="3">C5 / ATCC 48332 / race O</strain>
    </source>
</reference>
<name>M2TY89_COCH5</name>
<feature type="chain" id="PRO_5004027150" evidence="1">
    <location>
        <begin position="18"/>
        <end position="116"/>
    </location>
</feature>
<evidence type="ECO:0000313" key="3">
    <source>
        <dbReference type="Proteomes" id="UP000016936"/>
    </source>
</evidence>
<dbReference type="EMBL" id="KB445584">
    <property type="protein sequence ID" value="EMD86761.1"/>
    <property type="molecule type" value="Genomic_DNA"/>
</dbReference>